<protein>
    <recommendedName>
        <fullName evidence="6">Molybdopterin molybdenumtransferase</fullName>
        <ecNumber evidence="6">2.10.1.1</ecNumber>
    </recommendedName>
</protein>
<keyword evidence="6" id="KW-0500">Molybdenum</keyword>
<dbReference type="CDD" id="cd00887">
    <property type="entry name" value="MoeA"/>
    <property type="match status" value="1"/>
</dbReference>
<dbReference type="AlphaFoldDB" id="A0A2T6AU54"/>
<dbReference type="InterPro" id="IPR036425">
    <property type="entry name" value="MoaB/Mog-like_dom_sf"/>
</dbReference>
<dbReference type="EMBL" id="QBKP01000013">
    <property type="protein sequence ID" value="PTX47347.1"/>
    <property type="molecule type" value="Genomic_DNA"/>
</dbReference>
<dbReference type="PANTHER" id="PTHR10192:SF5">
    <property type="entry name" value="GEPHYRIN"/>
    <property type="match status" value="1"/>
</dbReference>
<dbReference type="InterPro" id="IPR005110">
    <property type="entry name" value="MoeA_linker/N"/>
</dbReference>
<dbReference type="EC" id="2.10.1.1" evidence="6"/>
<feature type="domain" description="MoaB/Mog" evidence="7">
    <location>
        <begin position="185"/>
        <end position="322"/>
    </location>
</feature>
<comment type="similarity">
    <text evidence="3 6">Belongs to the MoeA family.</text>
</comment>
<accession>A0A2T6AU54</accession>
<evidence type="ECO:0000313" key="9">
    <source>
        <dbReference type="Proteomes" id="UP000244224"/>
    </source>
</evidence>
<keyword evidence="9" id="KW-1185">Reference proteome</keyword>
<dbReference type="InterPro" id="IPR036688">
    <property type="entry name" value="MoeA_C_domain_IV_sf"/>
</dbReference>
<comment type="cofactor">
    <cofactor evidence="6">
        <name>Mg(2+)</name>
        <dbReference type="ChEBI" id="CHEBI:18420"/>
    </cofactor>
</comment>
<dbReference type="GO" id="GO:0005829">
    <property type="term" value="C:cytosol"/>
    <property type="evidence" value="ECO:0007669"/>
    <property type="project" value="TreeGrafter"/>
</dbReference>
<organism evidence="8 9">
    <name type="scientific">Gemmobacter caeni</name>
    <dbReference type="NCBI Taxonomy" id="589035"/>
    <lineage>
        <taxon>Bacteria</taxon>
        <taxon>Pseudomonadati</taxon>
        <taxon>Pseudomonadota</taxon>
        <taxon>Alphaproteobacteria</taxon>
        <taxon>Rhodobacterales</taxon>
        <taxon>Paracoccaceae</taxon>
        <taxon>Gemmobacter</taxon>
    </lineage>
</organism>
<dbReference type="PANTHER" id="PTHR10192">
    <property type="entry name" value="MOLYBDOPTERIN BIOSYNTHESIS PROTEIN"/>
    <property type="match status" value="1"/>
</dbReference>
<evidence type="ECO:0000256" key="3">
    <source>
        <dbReference type="ARBA" id="ARBA00010763"/>
    </source>
</evidence>
<evidence type="ECO:0000256" key="2">
    <source>
        <dbReference type="ARBA" id="ARBA00005046"/>
    </source>
</evidence>
<dbReference type="Proteomes" id="UP000244224">
    <property type="component" value="Unassembled WGS sequence"/>
</dbReference>
<dbReference type="UniPathway" id="UPA00344"/>
<dbReference type="RefSeq" id="WP_108129962.1">
    <property type="nucleotide sequence ID" value="NZ_QBKP01000013.1"/>
</dbReference>
<comment type="catalytic activity">
    <reaction evidence="5">
        <text>adenylyl-molybdopterin + molybdate = Mo-molybdopterin + AMP + H(+)</text>
        <dbReference type="Rhea" id="RHEA:35047"/>
        <dbReference type="ChEBI" id="CHEBI:15378"/>
        <dbReference type="ChEBI" id="CHEBI:36264"/>
        <dbReference type="ChEBI" id="CHEBI:62727"/>
        <dbReference type="ChEBI" id="CHEBI:71302"/>
        <dbReference type="ChEBI" id="CHEBI:456215"/>
        <dbReference type="EC" id="2.10.1.1"/>
    </reaction>
</comment>
<dbReference type="SUPFAM" id="SSF53218">
    <property type="entry name" value="Molybdenum cofactor biosynthesis proteins"/>
    <property type="match status" value="1"/>
</dbReference>
<dbReference type="SUPFAM" id="SSF63882">
    <property type="entry name" value="MoeA N-terminal region -like"/>
    <property type="match status" value="1"/>
</dbReference>
<dbReference type="GO" id="GO:0006777">
    <property type="term" value="P:Mo-molybdopterin cofactor biosynthetic process"/>
    <property type="evidence" value="ECO:0007669"/>
    <property type="project" value="UniProtKB-UniRule"/>
</dbReference>
<dbReference type="Pfam" id="PF00994">
    <property type="entry name" value="MoCF_biosynth"/>
    <property type="match status" value="1"/>
</dbReference>
<dbReference type="Gene3D" id="3.40.980.10">
    <property type="entry name" value="MoaB/Mog-like domain"/>
    <property type="match status" value="1"/>
</dbReference>
<evidence type="ECO:0000256" key="5">
    <source>
        <dbReference type="ARBA" id="ARBA00047317"/>
    </source>
</evidence>
<evidence type="ECO:0000259" key="7">
    <source>
        <dbReference type="SMART" id="SM00852"/>
    </source>
</evidence>
<keyword evidence="6" id="KW-0479">Metal-binding</keyword>
<dbReference type="GO" id="GO:0046872">
    <property type="term" value="F:metal ion binding"/>
    <property type="evidence" value="ECO:0007669"/>
    <property type="project" value="UniProtKB-UniRule"/>
</dbReference>
<dbReference type="InterPro" id="IPR038987">
    <property type="entry name" value="MoeA-like"/>
</dbReference>
<evidence type="ECO:0000256" key="1">
    <source>
        <dbReference type="ARBA" id="ARBA00002901"/>
    </source>
</evidence>
<evidence type="ECO:0000256" key="4">
    <source>
        <dbReference type="ARBA" id="ARBA00023150"/>
    </source>
</evidence>
<evidence type="ECO:0000313" key="8">
    <source>
        <dbReference type="EMBL" id="PTX47347.1"/>
    </source>
</evidence>
<dbReference type="InterPro" id="IPR001453">
    <property type="entry name" value="MoaB/Mog_dom"/>
</dbReference>
<evidence type="ECO:0000256" key="6">
    <source>
        <dbReference type="RuleBase" id="RU365090"/>
    </source>
</evidence>
<dbReference type="InterPro" id="IPR005111">
    <property type="entry name" value="MoeA_C_domain_IV"/>
</dbReference>
<dbReference type="GO" id="GO:0061599">
    <property type="term" value="F:molybdopterin molybdotransferase activity"/>
    <property type="evidence" value="ECO:0007669"/>
    <property type="project" value="UniProtKB-UniRule"/>
</dbReference>
<dbReference type="Gene3D" id="2.170.190.11">
    <property type="entry name" value="Molybdopterin biosynthesis moea protein, domain 3"/>
    <property type="match status" value="1"/>
</dbReference>
<gene>
    <name evidence="8" type="ORF">C8N34_113103</name>
</gene>
<dbReference type="Gene3D" id="2.40.340.10">
    <property type="entry name" value="MoeA, C-terminal, domain IV"/>
    <property type="match status" value="1"/>
</dbReference>
<dbReference type="Pfam" id="PF03453">
    <property type="entry name" value="MoeA_N"/>
    <property type="match status" value="1"/>
</dbReference>
<reference evidence="8 9" key="1">
    <citation type="submission" date="2018-04" db="EMBL/GenBank/DDBJ databases">
        <title>Genomic Encyclopedia of Archaeal and Bacterial Type Strains, Phase II (KMG-II): from individual species to whole genera.</title>
        <authorList>
            <person name="Goeker M."/>
        </authorList>
    </citation>
    <scope>NUCLEOTIDE SEQUENCE [LARGE SCALE GENOMIC DNA]</scope>
    <source>
        <strain evidence="8 9">DSM 21823</strain>
    </source>
</reference>
<dbReference type="SUPFAM" id="SSF63867">
    <property type="entry name" value="MoeA C-terminal domain-like"/>
    <property type="match status" value="1"/>
</dbReference>
<comment type="function">
    <text evidence="1 6">Catalyzes the insertion of molybdate into adenylated molybdopterin with the concomitant release of AMP.</text>
</comment>
<comment type="caution">
    <text evidence="8">The sequence shown here is derived from an EMBL/GenBank/DDBJ whole genome shotgun (WGS) entry which is preliminary data.</text>
</comment>
<keyword evidence="4 6" id="KW-0501">Molybdenum cofactor biosynthesis</keyword>
<keyword evidence="6" id="KW-0460">Magnesium</keyword>
<dbReference type="NCBIfam" id="NF045515">
    <property type="entry name" value="Glp_gephyrin"/>
    <property type="match status" value="1"/>
</dbReference>
<name>A0A2T6AU54_9RHOB</name>
<proteinExistence type="inferred from homology"/>
<dbReference type="OrthoDB" id="9804758at2"/>
<sequence length="412" mass="42502">MTAALDVPSLIDLATACEIAIAQVEGIRTLRDLPLAAALGHVCARDILATSAMPFFTNSAVDGFALRLADLAETPHVLPVAGTVAAGVGYPDTLPDGAALRIYTGAPLPEGADCVVALEAVTEANGRIHLDFLPQTGANIRMRGSDQPLGAVLLPRGTRIAPQHVGLLAANGIGRVPVIRRPRAVVLSTGDELAQGGQRGAGQIFDANRPMLLALAQLAGCEAVDGGTMPDAVVPLAHRLADLAGTADLVLSSGGVSLGGRDPIRPAFAMAGGEIAGWRVAVKPGKPVMFGRIGDTAFTGLPGNPMAAFVGFHLFVKQQIDRLSGRSPDPFAARKARAAFSWRHRPGRQEVFPVRCLGTDGTGLPLLERLGNGVSATLFPLSQADGLATVAALSEGVTEGDLIEWQPFGMGG</sequence>
<keyword evidence="6 8" id="KW-0808">Transferase</keyword>
<dbReference type="InterPro" id="IPR036135">
    <property type="entry name" value="MoeA_linker/N_sf"/>
</dbReference>
<comment type="pathway">
    <text evidence="2 6">Cofactor biosynthesis; molybdopterin biosynthesis.</text>
</comment>
<dbReference type="SMART" id="SM00852">
    <property type="entry name" value="MoCF_biosynth"/>
    <property type="match status" value="1"/>
</dbReference>
<dbReference type="Pfam" id="PF03454">
    <property type="entry name" value="MoeA_C"/>
    <property type="match status" value="1"/>
</dbReference>
<dbReference type="Gene3D" id="3.90.105.10">
    <property type="entry name" value="Molybdopterin biosynthesis moea protein, domain 2"/>
    <property type="match status" value="1"/>
</dbReference>